<feature type="repeat" description="PPR" evidence="2">
    <location>
        <begin position="418"/>
        <end position="448"/>
    </location>
</feature>
<dbReference type="Pfam" id="PF13041">
    <property type="entry name" value="PPR_2"/>
    <property type="match status" value="3"/>
</dbReference>
<dbReference type="EMBL" id="CAJNOQ010011125">
    <property type="protein sequence ID" value="CAF1269154.1"/>
    <property type="molecule type" value="Genomic_DNA"/>
</dbReference>
<protein>
    <recommendedName>
        <fullName evidence="7">Pentatricopeptide repeat-containing protein</fullName>
    </recommendedName>
</protein>
<dbReference type="Pfam" id="PF01535">
    <property type="entry name" value="PPR"/>
    <property type="match status" value="3"/>
</dbReference>
<feature type="repeat" description="PPR" evidence="2">
    <location>
        <begin position="449"/>
        <end position="479"/>
    </location>
</feature>
<dbReference type="OrthoDB" id="185373at2759"/>
<dbReference type="InterPro" id="IPR011990">
    <property type="entry name" value="TPR-like_helical_dom_sf"/>
</dbReference>
<dbReference type="Proteomes" id="UP000663829">
    <property type="component" value="Unassembled WGS sequence"/>
</dbReference>
<keyword evidence="1" id="KW-0677">Repeat</keyword>
<dbReference type="Pfam" id="PF20431">
    <property type="entry name" value="E_motif"/>
    <property type="match status" value="1"/>
</dbReference>
<comment type="caution">
    <text evidence="4">The sequence shown here is derived from an EMBL/GenBank/DDBJ whole genome shotgun (WGS) entry which is preliminary data.</text>
</comment>
<dbReference type="GO" id="GO:0009451">
    <property type="term" value="P:RNA modification"/>
    <property type="evidence" value="ECO:0007669"/>
    <property type="project" value="InterPro"/>
</dbReference>
<dbReference type="SUPFAM" id="SSF81901">
    <property type="entry name" value="HCP-like"/>
    <property type="match status" value="2"/>
</dbReference>
<dbReference type="Proteomes" id="UP000681722">
    <property type="component" value="Unassembled WGS sequence"/>
</dbReference>
<keyword evidence="3" id="KW-1133">Transmembrane helix</keyword>
<evidence type="ECO:0000313" key="5">
    <source>
        <dbReference type="EMBL" id="CAF4055689.1"/>
    </source>
</evidence>
<evidence type="ECO:0000313" key="4">
    <source>
        <dbReference type="EMBL" id="CAF1269154.1"/>
    </source>
</evidence>
<evidence type="ECO:0000256" key="2">
    <source>
        <dbReference type="PROSITE-ProRule" id="PRU00708"/>
    </source>
</evidence>
<sequence>IININSHRYSASLTNNSVLEWGVLLKRYKTNKQNEEALKLFHDGINKKKLIPNYIIYLLVLGICSDLGSLEKGKEIHKMIMNTKDDIKNNLKIQNVLINMYFKCRDITNAEKLFNNLNERDVITFNSTMKGYNFNELPDKTIDLYKQMIINKIQPDSITYTLVFAACGECVRLGKGKSIHMDIMKNNTINKDNLIIQTTLIDMYGKMADVQKAEEIFSKISKKRTVISFSAMMKCYNANELPEKTIELYEEMIKVKMQPSSVTYTLVFAACGDCVRLVTEQGFGAIIESLSLPIPGKGKSIHMDIMKNNTINKDNLIIQTTLIDMYGKMADVQKAEEIFSKISKKCDVISFSAMMKCYNANGLPKKTIELYEEMIRNNIQLSDGIYVLVIDACSMCLSRQKGWLIHHEIMNKNKEMSDIIINNALINMYGKFGDIDNARRIFDSMNKHDIATYNTMINSYGFNGQGLDAIELYRRMREQERWTPNDKTFVVVLNACSHSGLVDAAREIFYLIDERYRNKFVTTAMVDALARSQHWDEAQSVIENYEKTNERNIVMWTTLLGACRTYKEEKKAKEIYDKINEMKNISNNCRASVSVLLANTYASAGKYDKAESIRHKTDDENFKKIPGMTYIEIDGVNHSFYAHDKSHPKLNEIYNELDKLQQELIDYGHTFGYNSITFFGIVQGLCNRVILCTYVELLYNIFLLNIVNNLVYTNILPYLAFLYVYITGIDRIL</sequence>
<dbReference type="PANTHER" id="PTHR47926">
    <property type="entry name" value="PENTATRICOPEPTIDE REPEAT-CONTAINING PROTEIN"/>
    <property type="match status" value="1"/>
</dbReference>
<accession>A0A815BBM9</accession>
<dbReference type="InterPro" id="IPR002885">
    <property type="entry name" value="PPR_rpt"/>
</dbReference>
<dbReference type="GO" id="GO:0003723">
    <property type="term" value="F:RNA binding"/>
    <property type="evidence" value="ECO:0007669"/>
    <property type="project" value="InterPro"/>
</dbReference>
<dbReference type="InterPro" id="IPR046848">
    <property type="entry name" value="E_motif"/>
</dbReference>
<gene>
    <name evidence="4" type="ORF">GPM918_LOCUS26992</name>
    <name evidence="5" type="ORF">SRO942_LOCUS27251</name>
</gene>
<evidence type="ECO:0000256" key="3">
    <source>
        <dbReference type="SAM" id="Phobius"/>
    </source>
</evidence>
<evidence type="ECO:0000313" key="6">
    <source>
        <dbReference type="Proteomes" id="UP000663829"/>
    </source>
</evidence>
<dbReference type="FunFam" id="1.25.40.10:FF:000242">
    <property type="entry name" value="Pentatricopeptide repeat-containing protein"/>
    <property type="match status" value="1"/>
</dbReference>
<dbReference type="Pfam" id="PF20430">
    <property type="entry name" value="Eplus_motif"/>
    <property type="match status" value="1"/>
</dbReference>
<feature type="repeat" description="PPR" evidence="2">
    <location>
        <begin position="121"/>
        <end position="155"/>
    </location>
</feature>
<evidence type="ECO:0000256" key="1">
    <source>
        <dbReference type="ARBA" id="ARBA00022737"/>
    </source>
</evidence>
<feature type="repeat" description="PPR" evidence="2">
    <location>
        <begin position="225"/>
        <end position="259"/>
    </location>
</feature>
<evidence type="ECO:0008006" key="7">
    <source>
        <dbReference type="Google" id="ProtNLM"/>
    </source>
</evidence>
<dbReference type="InterPro" id="IPR046960">
    <property type="entry name" value="PPR_At4g14850-like_plant"/>
</dbReference>
<keyword evidence="3" id="KW-0472">Membrane</keyword>
<dbReference type="PANTHER" id="PTHR47926:SF533">
    <property type="entry name" value="DYW DOMAIN-CONTAINING PROTEIN"/>
    <property type="match status" value="1"/>
</dbReference>
<dbReference type="InterPro" id="IPR046849">
    <property type="entry name" value="E2_motif"/>
</dbReference>
<organism evidence="4 6">
    <name type="scientific">Didymodactylos carnosus</name>
    <dbReference type="NCBI Taxonomy" id="1234261"/>
    <lineage>
        <taxon>Eukaryota</taxon>
        <taxon>Metazoa</taxon>
        <taxon>Spiralia</taxon>
        <taxon>Gnathifera</taxon>
        <taxon>Rotifera</taxon>
        <taxon>Eurotatoria</taxon>
        <taxon>Bdelloidea</taxon>
        <taxon>Philodinida</taxon>
        <taxon>Philodinidae</taxon>
        <taxon>Didymodactylos</taxon>
    </lineage>
</organism>
<feature type="repeat" description="PPR" evidence="2">
    <location>
        <begin position="347"/>
        <end position="381"/>
    </location>
</feature>
<feature type="transmembrane region" description="Helical" evidence="3">
    <location>
        <begin position="697"/>
        <end position="726"/>
    </location>
</feature>
<name>A0A815BBM9_9BILA</name>
<dbReference type="PROSITE" id="PS51375">
    <property type="entry name" value="PPR"/>
    <property type="match status" value="5"/>
</dbReference>
<dbReference type="NCBIfam" id="TIGR00756">
    <property type="entry name" value="PPR"/>
    <property type="match status" value="4"/>
</dbReference>
<proteinExistence type="predicted"/>
<keyword evidence="3" id="KW-0812">Transmembrane</keyword>
<reference evidence="4" key="1">
    <citation type="submission" date="2021-02" db="EMBL/GenBank/DDBJ databases">
        <authorList>
            <person name="Nowell W R."/>
        </authorList>
    </citation>
    <scope>NUCLEOTIDE SEQUENCE</scope>
</reference>
<dbReference type="AlphaFoldDB" id="A0A815BBM9"/>
<feature type="non-terminal residue" evidence="4">
    <location>
        <position position="1"/>
    </location>
</feature>
<keyword evidence="6" id="KW-1185">Reference proteome</keyword>
<dbReference type="Gene3D" id="1.25.40.10">
    <property type="entry name" value="Tetratricopeptide repeat domain"/>
    <property type="match status" value="5"/>
</dbReference>
<dbReference type="EMBL" id="CAJOBC010022485">
    <property type="protein sequence ID" value="CAF4055689.1"/>
    <property type="molecule type" value="Genomic_DNA"/>
</dbReference>